<accession>A0A518BH57</accession>
<dbReference type="SUPFAM" id="SSF49464">
    <property type="entry name" value="Carboxypeptidase regulatory domain-like"/>
    <property type="match status" value="1"/>
</dbReference>
<keyword evidence="3" id="KW-1185">Reference proteome</keyword>
<dbReference type="InterPro" id="IPR008969">
    <property type="entry name" value="CarboxyPept-like_regulatory"/>
</dbReference>
<feature type="signal peptide" evidence="1">
    <location>
        <begin position="1"/>
        <end position="25"/>
    </location>
</feature>
<protein>
    <submittedName>
        <fullName evidence="2">Cortical protein marker for cell polarity</fullName>
    </submittedName>
</protein>
<evidence type="ECO:0000256" key="1">
    <source>
        <dbReference type="SAM" id="SignalP"/>
    </source>
</evidence>
<dbReference type="KEGG" id="pbap:Pla133_13810"/>
<dbReference type="RefSeq" id="WP_145063840.1">
    <property type="nucleotide sequence ID" value="NZ_CP036287.1"/>
</dbReference>
<reference evidence="2 3" key="1">
    <citation type="submission" date="2019-02" db="EMBL/GenBank/DDBJ databases">
        <title>Deep-cultivation of Planctomycetes and their phenomic and genomic characterization uncovers novel biology.</title>
        <authorList>
            <person name="Wiegand S."/>
            <person name="Jogler M."/>
            <person name="Boedeker C."/>
            <person name="Pinto D."/>
            <person name="Vollmers J."/>
            <person name="Rivas-Marin E."/>
            <person name="Kohn T."/>
            <person name="Peeters S.H."/>
            <person name="Heuer A."/>
            <person name="Rast P."/>
            <person name="Oberbeckmann S."/>
            <person name="Bunk B."/>
            <person name="Jeske O."/>
            <person name="Meyerdierks A."/>
            <person name="Storesund J.E."/>
            <person name="Kallscheuer N."/>
            <person name="Luecker S."/>
            <person name="Lage O.M."/>
            <person name="Pohl T."/>
            <person name="Merkel B.J."/>
            <person name="Hornburger P."/>
            <person name="Mueller R.-W."/>
            <person name="Bruemmer F."/>
            <person name="Labrenz M."/>
            <person name="Spormann A.M."/>
            <person name="Op den Camp H."/>
            <person name="Overmann J."/>
            <person name="Amann R."/>
            <person name="Jetten M.S.M."/>
            <person name="Mascher T."/>
            <person name="Medema M.H."/>
            <person name="Devos D.P."/>
            <person name="Kaster A.-K."/>
            <person name="Ovreas L."/>
            <person name="Rohde M."/>
            <person name="Galperin M.Y."/>
            <person name="Jogler C."/>
        </authorList>
    </citation>
    <scope>NUCLEOTIDE SEQUENCE [LARGE SCALE GENOMIC DNA]</scope>
    <source>
        <strain evidence="2 3">Pla133</strain>
    </source>
</reference>
<gene>
    <name evidence="2" type="ORF">Pla133_13810</name>
</gene>
<proteinExistence type="predicted"/>
<evidence type="ECO:0000313" key="2">
    <source>
        <dbReference type="EMBL" id="QDU66312.1"/>
    </source>
</evidence>
<dbReference type="PANTHER" id="PTHR31778:SF2">
    <property type="entry name" value="BUD SITE SELECTION PROTEIN RAX2"/>
    <property type="match status" value="1"/>
</dbReference>
<dbReference type="AlphaFoldDB" id="A0A518BH57"/>
<dbReference type="Proteomes" id="UP000316921">
    <property type="component" value="Chromosome"/>
</dbReference>
<dbReference type="PANTHER" id="PTHR31778">
    <property type="entry name" value="BUD SITE SELECTION PROTEIN RAX2"/>
    <property type="match status" value="1"/>
</dbReference>
<dbReference type="EMBL" id="CP036287">
    <property type="protein sequence ID" value="QDU66312.1"/>
    <property type="molecule type" value="Genomic_DNA"/>
</dbReference>
<organism evidence="2 3">
    <name type="scientific">Engelhardtia mirabilis</name>
    <dbReference type="NCBI Taxonomy" id="2528011"/>
    <lineage>
        <taxon>Bacteria</taxon>
        <taxon>Pseudomonadati</taxon>
        <taxon>Planctomycetota</taxon>
        <taxon>Planctomycetia</taxon>
        <taxon>Planctomycetia incertae sedis</taxon>
        <taxon>Engelhardtia</taxon>
    </lineage>
</organism>
<dbReference type="GO" id="GO:1902929">
    <property type="term" value="C:plasma membrane of growing cell tip"/>
    <property type="evidence" value="ECO:0007669"/>
    <property type="project" value="TreeGrafter"/>
</dbReference>
<name>A0A518BH57_9BACT</name>
<keyword evidence="1" id="KW-0732">Signal</keyword>
<evidence type="ECO:0000313" key="3">
    <source>
        <dbReference type="Proteomes" id="UP000316921"/>
    </source>
</evidence>
<feature type="chain" id="PRO_5021818403" evidence="1">
    <location>
        <begin position="26"/>
        <end position="1025"/>
    </location>
</feature>
<sequence length="1025" mass="100922" precursor="true">MKLSQLLPLALSFAGLAAHLSPASAQASRADAQPPMMQVAPTQPVGDARHSTTLVGRAVDAGGDPVSGAVVFTNRGGQTSTDAQGHFELTLVAPPAGAGLTVTAAISIQGGNYFGTRTQGATVAGGTTHVGDLLLTSASACQPEWIPSFGGLPGMSDPVYAFAIFDDGSGSGPALFAGGSFTSAGPVSANRVAKWTGQTWESLGAGLNNSVHEMVVYDDGSGSGPALFVGGTFTLAGGTSASRIAKWDGNAWTALGTGLNEKVEGLVVHDDGSGSGPALFVAGRFTAAGGVAASRVAKWDGTTWSSLGSGVNNIAYAMVSHDDGGGAGPALYVGGRFTNAGGMAASQIARWDGTSWSTLGAGTKSFTLFKIGIQALAVFDDGSGSGDKLYAGGDFTLAGGAPASHIAQWDGSAWSPVGSGVSGTFGVNALTVHDDGSGAGPALYAGGDFTTAGSATANRLAKWDGSNWTALGDGVDQTAYALASFDDGSGAGSVLFAGGDLFLAEGIWCRRIAIWDGAHWSGLGDGPNAYIQDVAIFDDGSGSGPALYASGGFLYLGGITAQSIAKWDGSQWTPVGGGTNFATYALHVFDDGSGSGPALYAGGNFTTAGGNPALRVAKWDGSTWSPMGEGLSGKVNSLTSFDDGSGAGAQLYAAGAFQFSGATPALRVAKWDGSSWSQVGSGLTTDFLGILDLGVFDDGSGAGPALYAGGSVTGIAGQPTGGIAKWDGSSWSALGAGTNDIVLALDVFDDGSGPGPALIVGGRFTSVDGLPAAHIAAWDGTSWSTLGSGMDITSPTAPYVQSLVVHDDGSGSGPALYAGGVFNIAGGVPAGGVAKWDGSTWSPLGAGLGSGVTAMASWDDGSGAAAQLICAGSFGQSPTGSSFLAQWGCPGPGPFTAIAGCSGNPAQLSASSPCLAIGQVAQFALQPTQTGTGLAVLYAGQLGLDGNGCGSVLPGIGELLLAFAPAPVSAASVATSGGTVDFAIPVPNAPELVGLTIALQGVHAVVVFGGLGIEFSNALEAPFAP</sequence>